<gene>
    <name evidence="1" type="ORF">TQ39_04935</name>
</gene>
<comment type="caution">
    <text evidence="1">The sequence shown here is derived from an EMBL/GenBank/DDBJ whole genome shotgun (WGS) entry which is preliminary data.</text>
</comment>
<evidence type="ECO:0000313" key="2">
    <source>
        <dbReference type="Proteomes" id="UP000032483"/>
    </source>
</evidence>
<evidence type="ECO:0000313" key="1">
    <source>
        <dbReference type="EMBL" id="KJF40575.1"/>
    </source>
</evidence>
<keyword evidence="2" id="KW-1185">Reference proteome</keyword>
<protein>
    <submittedName>
        <fullName evidence="1">Uncharacterized protein</fullName>
    </submittedName>
</protein>
<organism evidence="1 2">
    <name type="scientific">Ruthenibacterium lactatiformans</name>
    <dbReference type="NCBI Taxonomy" id="1550024"/>
    <lineage>
        <taxon>Bacteria</taxon>
        <taxon>Bacillati</taxon>
        <taxon>Bacillota</taxon>
        <taxon>Clostridia</taxon>
        <taxon>Eubacteriales</taxon>
        <taxon>Oscillospiraceae</taxon>
        <taxon>Ruthenibacterium</taxon>
    </lineage>
</organism>
<dbReference type="AlphaFoldDB" id="A0A0D8J0S8"/>
<reference evidence="1" key="1">
    <citation type="submission" date="2015-02" db="EMBL/GenBank/DDBJ databases">
        <title>A novel member of the family Ruminococcaceae isolated from human feces.</title>
        <authorList>
            <person name="Shkoporov A.N."/>
            <person name="Chaplin A.V."/>
            <person name="Motuzova O.V."/>
            <person name="Kafarskaia L.I."/>
            <person name="Khokhlova E.V."/>
            <person name="Efimov B.A."/>
        </authorList>
    </citation>
    <scope>NUCLEOTIDE SEQUENCE [LARGE SCALE GENOMIC DNA]</scope>
    <source>
        <strain evidence="1">585-1</strain>
    </source>
</reference>
<sequence length="61" mass="6325">MRFCWGRCAASGYNNPKAAACAAARVHGTRPCAGAQGFVNIEPCKTAAHAVLLGPLRGVRV</sequence>
<name>A0A0D8J0S8_9FIRM</name>
<dbReference type="EMBL" id="JXXK01000005">
    <property type="protein sequence ID" value="KJF40575.1"/>
    <property type="molecule type" value="Genomic_DNA"/>
</dbReference>
<dbReference type="Proteomes" id="UP000032483">
    <property type="component" value="Unassembled WGS sequence"/>
</dbReference>
<proteinExistence type="predicted"/>
<accession>A0A0D8J0S8</accession>